<dbReference type="GO" id="GO:0045202">
    <property type="term" value="C:synapse"/>
    <property type="evidence" value="ECO:0007669"/>
    <property type="project" value="GOC"/>
</dbReference>
<accession>H3A4R7</accession>
<dbReference type="Proteomes" id="UP000008672">
    <property type="component" value="Unassembled WGS sequence"/>
</dbReference>
<organism evidence="3 4">
    <name type="scientific">Latimeria chalumnae</name>
    <name type="common">Coelacanth</name>
    <dbReference type="NCBI Taxonomy" id="7897"/>
    <lineage>
        <taxon>Eukaryota</taxon>
        <taxon>Metazoa</taxon>
        <taxon>Chordata</taxon>
        <taxon>Craniata</taxon>
        <taxon>Vertebrata</taxon>
        <taxon>Euteleostomi</taxon>
        <taxon>Coelacanthiformes</taxon>
        <taxon>Coelacanthidae</taxon>
        <taxon>Latimeria</taxon>
    </lineage>
</organism>
<dbReference type="PANTHER" id="PTHR36170:SF1">
    <property type="entry name" value="CENTROSOMAL PROTEIN OF 89 KDA"/>
    <property type="match status" value="1"/>
</dbReference>
<dbReference type="GO" id="GO:0007268">
    <property type="term" value="P:chemical synaptic transmission"/>
    <property type="evidence" value="ECO:0007669"/>
    <property type="project" value="InterPro"/>
</dbReference>
<reference evidence="3" key="3">
    <citation type="submission" date="2025-09" db="UniProtKB">
        <authorList>
            <consortium name="Ensembl"/>
        </authorList>
    </citation>
    <scope>IDENTIFICATION</scope>
</reference>
<dbReference type="EMBL" id="AFYH01143483">
    <property type="status" value="NOT_ANNOTATED_CDS"/>
    <property type="molecule type" value="Genomic_DNA"/>
</dbReference>
<dbReference type="GO" id="GO:0005814">
    <property type="term" value="C:centriole"/>
    <property type="evidence" value="ECO:0007669"/>
    <property type="project" value="InterPro"/>
</dbReference>
<proteinExistence type="predicted"/>
<protein>
    <submittedName>
        <fullName evidence="3">Centrosomal protein 89</fullName>
    </submittedName>
</protein>
<feature type="compositionally biased region" description="Pro residues" evidence="2">
    <location>
        <begin position="30"/>
        <end position="45"/>
    </location>
</feature>
<reference evidence="3" key="2">
    <citation type="submission" date="2025-08" db="UniProtKB">
        <authorList>
            <consortium name="Ensembl"/>
        </authorList>
    </citation>
    <scope>IDENTIFICATION</scope>
</reference>
<dbReference type="STRING" id="7897.ENSLACP00000004638"/>
<dbReference type="GeneTree" id="ENSGT00390000018876"/>
<dbReference type="OMA" id="ENQQMRE"/>
<dbReference type="GO" id="GO:0060271">
    <property type="term" value="P:cilium assembly"/>
    <property type="evidence" value="ECO:0007669"/>
    <property type="project" value="InterPro"/>
</dbReference>
<dbReference type="AlphaFoldDB" id="H3A4R7"/>
<dbReference type="EMBL" id="AFYH01143482">
    <property type="status" value="NOT_ANNOTATED_CDS"/>
    <property type="molecule type" value="Genomic_DNA"/>
</dbReference>
<evidence type="ECO:0000256" key="1">
    <source>
        <dbReference type="SAM" id="Coils"/>
    </source>
</evidence>
<dbReference type="GO" id="GO:0007005">
    <property type="term" value="P:mitochondrion organization"/>
    <property type="evidence" value="ECO:0007669"/>
    <property type="project" value="InterPro"/>
</dbReference>
<reference evidence="4" key="1">
    <citation type="submission" date="2011-08" db="EMBL/GenBank/DDBJ databases">
        <title>The draft genome of Latimeria chalumnae.</title>
        <authorList>
            <person name="Di Palma F."/>
            <person name="Alfoldi J."/>
            <person name="Johnson J."/>
            <person name="Berlin A."/>
            <person name="Gnerre S."/>
            <person name="Jaffe D."/>
            <person name="MacCallum I."/>
            <person name="Young S."/>
            <person name="Walker B.J."/>
            <person name="Lander E."/>
            <person name="Lindblad-Toh K."/>
        </authorList>
    </citation>
    <scope>NUCLEOTIDE SEQUENCE [LARGE SCALE GENOMIC DNA]</scope>
    <source>
        <strain evidence="4">Wild caught</strain>
    </source>
</reference>
<evidence type="ECO:0000313" key="4">
    <source>
        <dbReference type="Proteomes" id="UP000008672"/>
    </source>
</evidence>
<evidence type="ECO:0000313" key="3">
    <source>
        <dbReference type="Ensembl" id="ENSLACP00000004638.1"/>
    </source>
</evidence>
<feature type="coiled-coil region" evidence="1">
    <location>
        <begin position="254"/>
        <end position="335"/>
    </location>
</feature>
<dbReference type="eggNOG" id="ENOG502QWK8">
    <property type="taxonomic scope" value="Eukaryota"/>
</dbReference>
<dbReference type="PANTHER" id="PTHR36170">
    <property type="entry name" value="CENTROSOMAL PROTEIN OF 89 KDA"/>
    <property type="match status" value="1"/>
</dbReference>
<dbReference type="HOGENOM" id="CLU_023281_0_0_1"/>
<dbReference type="EMBL" id="AFYH01143480">
    <property type="status" value="NOT_ANNOTATED_CDS"/>
    <property type="molecule type" value="Genomic_DNA"/>
</dbReference>
<gene>
    <name evidence="3" type="primary">CEP89</name>
</gene>
<dbReference type="EMBL" id="AFYH01143479">
    <property type="status" value="NOT_ANNOTATED_CDS"/>
    <property type="molecule type" value="Genomic_DNA"/>
</dbReference>
<feature type="region of interest" description="Disordered" evidence="2">
    <location>
        <begin position="24"/>
        <end position="50"/>
    </location>
</feature>
<dbReference type="EMBL" id="AFYH01143475">
    <property type="status" value="NOT_ANNOTATED_CDS"/>
    <property type="molecule type" value="Genomic_DNA"/>
</dbReference>
<dbReference type="EMBL" id="AFYH01143478">
    <property type="status" value="NOT_ANNOTATED_CDS"/>
    <property type="molecule type" value="Genomic_DNA"/>
</dbReference>
<dbReference type="EMBL" id="AFYH01143474">
    <property type="status" value="NOT_ANNOTATED_CDS"/>
    <property type="molecule type" value="Genomic_DNA"/>
</dbReference>
<dbReference type="FunCoup" id="H3A4R7">
    <property type="interactions" value="949"/>
</dbReference>
<dbReference type="InterPro" id="IPR033545">
    <property type="entry name" value="CEP89"/>
</dbReference>
<dbReference type="EMBL" id="AFYH01143481">
    <property type="status" value="NOT_ANNOTATED_CDS"/>
    <property type="molecule type" value="Genomic_DNA"/>
</dbReference>
<sequence length="662" mass="76754">MSFRFKKKNEMSFKHIAHGLVPAATIAPRPAVPRTPPPRSPNPSPERPRSALAAAILVTSLTGRTVAIPQPRQRSYSESDSTYTEHRRFVEPYATTTELGLRNQWRSTVSGRPRLSSPMVSDDDYEDEMEQELSDSEKEPFYHILEKEGEEGHHNDIYAVAHKEKKLLSPKMLRAKKKPNPHSISYFHSINSCVSPIHNIYKHAKHKINVVEKQTVKNQNLSEQPAPSPVFQDEAYQEVVDMHKEILCELKDKNRTLVTENQSLAQQLQEVTQQLQSIQHKFKQLEAKNEKLCKDMASLQGEDEHSELRFLRQQAQELVDENDALKMTVHRLNVELSRYQTKYRPLTKEEGLRISGLPAAGPVPPWLLDMKYLSPLLLSYEDRMREKDSALLAYEEEMKNFRARVEVIVRENEHFHQQIEKDGSVSSREWYRLQNQAKLVLEENQLLMEQLEVQQAKAKDSHNSHVQEVSKLTKKLMLLEAEKHNQQEELLELKQQLETLRPKYQQLRASLDNKVEVDEHMTILSELQRRLQQEEDKRHQEVEDLMGRIAALQTEKKSLLLEKTNLVADNKILETELEMARKTNRKSQKKMGVLKEQVEDAMEKEVAAHQYLANLISLAEKTAQERDQLIYMAKSLENEKHGVLSKIMEGNVRLGKLQEKVK</sequence>
<keyword evidence="4" id="KW-1185">Reference proteome</keyword>
<keyword evidence="1" id="KW-0175">Coiled coil</keyword>
<dbReference type="EMBL" id="AFYH01143476">
    <property type="status" value="NOT_ANNOTATED_CDS"/>
    <property type="molecule type" value="Genomic_DNA"/>
</dbReference>
<dbReference type="Ensembl" id="ENSLACT00000004677.1">
    <property type="protein sequence ID" value="ENSLACP00000004638.1"/>
    <property type="gene ID" value="ENSLACG00000004128.1"/>
</dbReference>
<dbReference type="InParanoid" id="H3A4R7"/>
<name>H3A4R7_LATCH</name>
<feature type="coiled-coil region" evidence="1">
    <location>
        <begin position="377"/>
        <end position="411"/>
    </location>
</feature>
<dbReference type="GO" id="GO:0097539">
    <property type="term" value="C:ciliary transition fiber"/>
    <property type="evidence" value="ECO:0007669"/>
    <property type="project" value="TreeGrafter"/>
</dbReference>
<dbReference type="EMBL" id="AFYH01143477">
    <property type="status" value="NOT_ANNOTATED_CDS"/>
    <property type="molecule type" value="Genomic_DNA"/>
</dbReference>
<feature type="coiled-coil region" evidence="1">
    <location>
        <begin position="441"/>
        <end position="639"/>
    </location>
</feature>
<evidence type="ECO:0000256" key="2">
    <source>
        <dbReference type="SAM" id="MobiDB-lite"/>
    </source>
</evidence>